<comment type="caution">
    <text evidence="2">The sequence shown here is derived from an EMBL/GenBank/DDBJ whole genome shotgun (WGS) entry which is preliminary data.</text>
</comment>
<organism evidence="2 3">
    <name type="scientific">Clitoria ternatea</name>
    <name type="common">Butterfly pea</name>
    <dbReference type="NCBI Taxonomy" id="43366"/>
    <lineage>
        <taxon>Eukaryota</taxon>
        <taxon>Viridiplantae</taxon>
        <taxon>Streptophyta</taxon>
        <taxon>Embryophyta</taxon>
        <taxon>Tracheophyta</taxon>
        <taxon>Spermatophyta</taxon>
        <taxon>Magnoliopsida</taxon>
        <taxon>eudicotyledons</taxon>
        <taxon>Gunneridae</taxon>
        <taxon>Pentapetalae</taxon>
        <taxon>rosids</taxon>
        <taxon>fabids</taxon>
        <taxon>Fabales</taxon>
        <taxon>Fabaceae</taxon>
        <taxon>Papilionoideae</taxon>
        <taxon>50 kb inversion clade</taxon>
        <taxon>NPAAA clade</taxon>
        <taxon>indigoferoid/millettioid clade</taxon>
        <taxon>Phaseoleae</taxon>
        <taxon>Clitoria</taxon>
    </lineage>
</organism>
<dbReference type="Proteomes" id="UP001359559">
    <property type="component" value="Unassembled WGS sequence"/>
</dbReference>
<keyword evidence="3" id="KW-1185">Reference proteome</keyword>
<evidence type="ECO:0000313" key="2">
    <source>
        <dbReference type="EMBL" id="KAK7310683.1"/>
    </source>
</evidence>
<gene>
    <name evidence="2" type="ORF">RJT34_08340</name>
</gene>
<keyword evidence="1" id="KW-0812">Transmembrane</keyword>
<name>A0AAN9PVL8_CLITE</name>
<evidence type="ECO:0000313" key="3">
    <source>
        <dbReference type="Proteomes" id="UP001359559"/>
    </source>
</evidence>
<evidence type="ECO:0000256" key="1">
    <source>
        <dbReference type="SAM" id="Phobius"/>
    </source>
</evidence>
<feature type="transmembrane region" description="Helical" evidence="1">
    <location>
        <begin position="37"/>
        <end position="58"/>
    </location>
</feature>
<dbReference type="EMBL" id="JAYKXN010000002">
    <property type="protein sequence ID" value="KAK7310683.1"/>
    <property type="molecule type" value="Genomic_DNA"/>
</dbReference>
<keyword evidence="1" id="KW-0472">Membrane</keyword>
<keyword evidence="1" id="KW-1133">Transmembrane helix</keyword>
<dbReference type="AlphaFoldDB" id="A0AAN9PVL8"/>
<reference evidence="2 3" key="1">
    <citation type="submission" date="2024-01" db="EMBL/GenBank/DDBJ databases">
        <title>The genomes of 5 underutilized Papilionoideae crops provide insights into root nodulation and disease resistance.</title>
        <authorList>
            <person name="Yuan L."/>
        </authorList>
    </citation>
    <scope>NUCLEOTIDE SEQUENCE [LARGE SCALE GENOMIC DNA]</scope>
    <source>
        <strain evidence="2">LY-2023</strain>
        <tissue evidence="2">Leaf</tissue>
    </source>
</reference>
<sequence length="117" mass="13706">MQWTVKNFGLDVATMSYIVVDYLRHLFPTWYSPLQKVLWIILIIVVVAHFPFYHYWSFKFCTTLPFVTSMLFMLTALLLEAISIQSVFAVLGLDCIGSSYFRFLVSFIFFIVMYDSA</sequence>
<protein>
    <submittedName>
        <fullName evidence="2">Uncharacterized protein</fullName>
    </submittedName>
</protein>
<accession>A0AAN9PVL8</accession>
<feature type="transmembrane region" description="Helical" evidence="1">
    <location>
        <begin position="99"/>
        <end position="116"/>
    </location>
</feature>
<proteinExistence type="predicted"/>
<feature type="transmembrane region" description="Helical" evidence="1">
    <location>
        <begin position="70"/>
        <end position="93"/>
    </location>
</feature>